<accession>A0ABY9I230</accession>
<organism evidence="1 2">
    <name type="scientific">Streptomyces laculatispora</name>
    <dbReference type="NCBI Taxonomy" id="887464"/>
    <lineage>
        <taxon>Bacteria</taxon>
        <taxon>Bacillati</taxon>
        <taxon>Actinomycetota</taxon>
        <taxon>Actinomycetes</taxon>
        <taxon>Kitasatosporales</taxon>
        <taxon>Streptomycetaceae</taxon>
        <taxon>Streptomyces</taxon>
    </lineage>
</organism>
<evidence type="ECO:0000313" key="2">
    <source>
        <dbReference type="Proteomes" id="UP001229952"/>
    </source>
</evidence>
<name>A0ABY9I230_9ACTN</name>
<dbReference type="InterPro" id="IPR043519">
    <property type="entry name" value="NT_sf"/>
</dbReference>
<sequence length="272" mass="29334">MSDDRGLAQDGTIAREGSLDRVQAPFAPVVAAARSRIAEVFGPARLDSAYLYGSVPRGTAVPGVCDLDLLLALRAGPTGADRADADAVEAELDASFDAIDGAGILLSGADTLLSDLERHDGGFFLACLCTPLLGDDLAERLPRYRPTSLLARETNGDLCRLLPRWHERAAEAATDRERRAMSRGVARRIVRTGFTLVMPRWGGWTSDLAESAELFARYYPHRPERAGQMRLAARTGRVPTADPAVLSMLVDDLAPWLAAEHIAVHGEKAPRP</sequence>
<dbReference type="EMBL" id="CP120992">
    <property type="protein sequence ID" value="WLQ40689.1"/>
    <property type="molecule type" value="Genomic_DNA"/>
</dbReference>
<proteinExistence type="predicted"/>
<protein>
    <submittedName>
        <fullName evidence="1">Nucleotidyltransferase</fullName>
    </submittedName>
</protein>
<evidence type="ECO:0000313" key="1">
    <source>
        <dbReference type="EMBL" id="WLQ40689.1"/>
    </source>
</evidence>
<dbReference type="SUPFAM" id="SSF81301">
    <property type="entry name" value="Nucleotidyltransferase"/>
    <property type="match status" value="1"/>
</dbReference>
<gene>
    <name evidence="1" type="ORF">P8A22_12260</name>
</gene>
<keyword evidence="2" id="KW-1185">Reference proteome</keyword>
<reference evidence="1 2" key="1">
    <citation type="submission" date="2023-03" db="EMBL/GenBank/DDBJ databases">
        <title>Isolation and description of six Streptomyces strains from soil environments, able to metabolize different microbial glucans.</title>
        <authorList>
            <person name="Widen T."/>
            <person name="Larsbrink J."/>
        </authorList>
    </citation>
    <scope>NUCLEOTIDE SEQUENCE [LARGE SCALE GENOMIC DNA]</scope>
    <source>
        <strain evidence="1 2">Mut2</strain>
    </source>
</reference>
<dbReference type="Proteomes" id="UP001229952">
    <property type="component" value="Chromosome"/>
</dbReference>
<dbReference type="RefSeq" id="WP_306087043.1">
    <property type="nucleotide sequence ID" value="NZ_CP120992.1"/>
</dbReference>